<gene>
    <name evidence="1" type="ORF">H4W19_04020</name>
</gene>
<organism evidence="1 2">
    <name type="scientific">Pseudoxanthomonas mexicana</name>
    <dbReference type="NCBI Taxonomy" id="128785"/>
    <lineage>
        <taxon>Bacteria</taxon>
        <taxon>Pseudomonadati</taxon>
        <taxon>Pseudomonadota</taxon>
        <taxon>Gammaproteobacteria</taxon>
        <taxon>Lysobacterales</taxon>
        <taxon>Lysobacteraceae</taxon>
        <taxon>Pseudoxanthomonas</taxon>
    </lineage>
</organism>
<name>A0ABX6RDZ7_PSEMX</name>
<sequence length="117" mass="12575">MDDPASAAAQPSGPLFTPDGRYLVVRGRLWRTSDPRLSEPERSALVKDLMSARGAVKRALASGNAPDLKAARQAVHVAKTALGECGPVWWDDAAPDYTRTLAKNSPYAHWYAEQAGG</sequence>
<reference evidence="1 2" key="1">
    <citation type="submission" date="2020-08" db="EMBL/GenBank/DDBJ databases">
        <title>Streptomycin resistant and MDR strain, P. mexicana.</title>
        <authorList>
            <person name="Ganesh-kumar S."/>
            <person name="Zhe T."/>
            <person name="Yu Z."/>
            <person name="Min Y."/>
        </authorList>
    </citation>
    <scope>NUCLEOTIDE SEQUENCE [LARGE SCALE GENOMIC DNA]</scope>
    <source>
        <strain evidence="1 2">GTZY</strain>
    </source>
</reference>
<dbReference type="RefSeq" id="WP_185896135.1">
    <property type="nucleotide sequence ID" value="NZ_CP060028.1"/>
</dbReference>
<accession>A0ABX6RDZ7</accession>
<evidence type="ECO:0000313" key="2">
    <source>
        <dbReference type="Proteomes" id="UP000515506"/>
    </source>
</evidence>
<dbReference type="EMBL" id="CP060028">
    <property type="protein sequence ID" value="QND80970.1"/>
    <property type="molecule type" value="Genomic_DNA"/>
</dbReference>
<dbReference type="Proteomes" id="UP000515506">
    <property type="component" value="Chromosome"/>
</dbReference>
<protein>
    <submittedName>
        <fullName evidence="1">Uncharacterized protein</fullName>
    </submittedName>
</protein>
<proteinExistence type="predicted"/>
<evidence type="ECO:0000313" key="1">
    <source>
        <dbReference type="EMBL" id="QND80970.1"/>
    </source>
</evidence>
<keyword evidence="2" id="KW-1185">Reference proteome</keyword>